<feature type="domain" description="Glycosyltransferase 2-like" evidence="1">
    <location>
        <begin position="17"/>
        <end position="165"/>
    </location>
</feature>
<dbReference type="PANTHER" id="PTHR22916:SF3">
    <property type="entry name" value="UDP-GLCNAC:BETAGAL BETA-1,3-N-ACETYLGLUCOSAMINYLTRANSFERASE-LIKE PROTEIN 1"/>
    <property type="match status" value="1"/>
</dbReference>
<dbReference type="RefSeq" id="WP_161042355.1">
    <property type="nucleotide sequence ID" value="NZ_RSAV01000006.1"/>
</dbReference>
<sequence length="312" mass="36358">MSNFTIIDNSSLRPMVSVAMLAYNHQDYIGRAIESVLMQNIHYSVQIVIAEDCSTDNTRAIILEYQKKYPDIIKLILQNKNVGARQNNYDLLSNLTGKYIAALEGDDFWTDPIKLQKQIFFLENHPEYSITFTNVNVVYEDGLENKVSTLTPIEENRKYSGKEILQQWIAHTSTFVFRNEKEEMKNYANFFFSYQFLYGDTPLFLYLLEFGKAYGFTDYTSSYRRHLGGALSGKDAIQDGIKYITYLKNINKAFNNKGYTRINNNRISVAYLGLLRNKDVKTSDSLEYFFKCIYYDPLLFFKIIKEKLKSKS</sequence>
<evidence type="ECO:0000313" key="2">
    <source>
        <dbReference type="EMBL" id="MDV3665890.1"/>
    </source>
</evidence>
<dbReference type="PANTHER" id="PTHR22916">
    <property type="entry name" value="GLYCOSYLTRANSFERASE"/>
    <property type="match status" value="1"/>
</dbReference>
<gene>
    <name evidence="2" type="ORF">CMU51_17710</name>
</gene>
<dbReference type="InterPro" id="IPR029044">
    <property type="entry name" value="Nucleotide-diphossugar_trans"/>
</dbReference>
<comment type="caution">
    <text evidence="2">The sequence shown here is derived from an EMBL/GenBank/DDBJ whole genome shotgun (WGS) entry which is preliminary data.</text>
</comment>
<dbReference type="GO" id="GO:0016758">
    <property type="term" value="F:hexosyltransferase activity"/>
    <property type="evidence" value="ECO:0007669"/>
    <property type="project" value="UniProtKB-ARBA"/>
</dbReference>
<dbReference type="SUPFAM" id="SSF53448">
    <property type="entry name" value="Nucleotide-diphospho-sugar transferases"/>
    <property type="match status" value="1"/>
</dbReference>
<dbReference type="InterPro" id="IPR001173">
    <property type="entry name" value="Glyco_trans_2-like"/>
</dbReference>
<accession>A0AAE4T7Q1</accession>
<keyword evidence="2" id="KW-0808">Transferase</keyword>
<reference evidence="2" key="1">
    <citation type="submission" date="2023-02" db="EMBL/GenBank/DDBJ databases">
        <title>Elizabethkingia anophelis draft genomes.</title>
        <authorList>
            <person name="Nicholson A.C."/>
            <person name="Whitney A.M."/>
            <person name="Humrighouse B.W."/>
            <person name="Villarma A."/>
            <person name="Bell M."/>
            <person name="Mcquiston J."/>
        </authorList>
    </citation>
    <scope>NUCLEOTIDE SEQUENCE</scope>
    <source>
        <strain evidence="2">B4955</strain>
    </source>
</reference>
<dbReference type="AlphaFoldDB" id="A0AAE4T7Q1"/>
<dbReference type="EMBL" id="NWGY01000019">
    <property type="protein sequence ID" value="MDV3665890.1"/>
    <property type="molecule type" value="Genomic_DNA"/>
</dbReference>
<name>A0AAE4T7Q1_9FLAO</name>
<organism evidence="2 3">
    <name type="scientific">Elizabethkingia anophelis</name>
    <dbReference type="NCBI Taxonomy" id="1117645"/>
    <lineage>
        <taxon>Bacteria</taxon>
        <taxon>Pseudomonadati</taxon>
        <taxon>Bacteroidota</taxon>
        <taxon>Flavobacteriia</taxon>
        <taxon>Flavobacteriales</taxon>
        <taxon>Weeksellaceae</taxon>
        <taxon>Elizabethkingia</taxon>
    </lineage>
</organism>
<evidence type="ECO:0000313" key="3">
    <source>
        <dbReference type="Proteomes" id="UP001189000"/>
    </source>
</evidence>
<protein>
    <submittedName>
        <fullName evidence="2">Glycosyl transferase</fullName>
    </submittedName>
</protein>
<dbReference type="Proteomes" id="UP001189000">
    <property type="component" value="Unassembled WGS sequence"/>
</dbReference>
<dbReference type="Gene3D" id="3.90.550.10">
    <property type="entry name" value="Spore Coat Polysaccharide Biosynthesis Protein SpsA, Chain A"/>
    <property type="match status" value="1"/>
</dbReference>
<proteinExistence type="predicted"/>
<evidence type="ECO:0000259" key="1">
    <source>
        <dbReference type="Pfam" id="PF00535"/>
    </source>
</evidence>
<dbReference type="Pfam" id="PF00535">
    <property type="entry name" value="Glycos_transf_2"/>
    <property type="match status" value="1"/>
</dbReference>